<dbReference type="PANTHER" id="PTHR46638">
    <property type="entry name" value="CORRINOID ADENOSYLTRANSFERASE"/>
    <property type="match status" value="1"/>
</dbReference>
<reference evidence="1" key="1">
    <citation type="submission" date="2021-03" db="EMBL/GenBank/DDBJ databases">
        <title>Taxonomic study of Clostridium polyendosporum from meadow-gley soil under rice.</title>
        <authorList>
            <person name="Kobayashi H."/>
            <person name="Tanizawa Y."/>
            <person name="Yagura M."/>
        </authorList>
    </citation>
    <scope>NUCLEOTIDE SEQUENCE</scope>
    <source>
        <strain evidence="1">JCM 30710</strain>
    </source>
</reference>
<name>A0A919RYM3_9CLOT</name>
<evidence type="ECO:0000313" key="1">
    <source>
        <dbReference type="EMBL" id="GIM28674.1"/>
    </source>
</evidence>
<dbReference type="Pfam" id="PF02572">
    <property type="entry name" value="CobA_CobO_BtuR"/>
    <property type="match status" value="1"/>
</dbReference>
<dbReference type="InterPro" id="IPR003724">
    <property type="entry name" value="CblAdoTrfase_CobA"/>
</dbReference>
<dbReference type="EMBL" id="BOPZ01000008">
    <property type="protein sequence ID" value="GIM28674.1"/>
    <property type="molecule type" value="Genomic_DNA"/>
</dbReference>
<sequence length="179" mass="20480">MAKLNKGYVQVYTGNGKGKTTAAIGLAVRAAGDGMKVYMIQFLKGRRTGELNSAKILAPNFQIFRFEKPKGFFWNLSEKEKEELKKEIIEGYKFAEKVLKNRECDILILDEIMGVLNNKLLSEKEIISLIEKKPEDMELILTGRNVPEEIINRADLVTEMKDVKHYFEKGVDSREGIEY</sequence>
<dbReference type="GO" id="GO:0009236">
    <property type="term" value="P:cobalamin biosynthetic process"/>
    <property type="evidence" value="ECO:0007669"/>
    <property type="project" value="InterPro"/>
</dbReference>
<dbReference type="SUPFAM" id="SSF52540">
    <property type="entry name" value="P-loop containing nucleoside triphosphate hydrolases"/>
    <property type="match status" value="1"/>
</dbReference>
<dbReference type="PIRSF" id="PIRSF015617">
    <property type="entry name" value="Adensltrnsf_CobA"/>
    <property type="match status" value="1"/>
</dbReference>
<protein>
    <submittedName>
        <fullName evidence="1">Cob(I)alamin adenosyltransferase</fullName>
    </submittedName>
</protein>
<dbReference type="Proteomes" id="UP000679179">
    <property type="component" value="Unassembled WGS sequence"/>
</dbReference>
<dbReference type="GO" id="GO:0008817">
    <property type="term" value="F:corrinoid adenosyltransferase activity"/>
    <property type="evidence" value="ECO:0007669"/>
    <property type="project" value="InterPro"/>
</dbReference>
<gene>
    <name evidence="1" type="ORF">CPJCM30710_13400</name>
</gene>
<dbReference type="GO" id="GO:0005524">
    <property type="term" value="F:ATP binding"/>
    <property type="evidence" value="ECO:0007669"/>
    <property type="project" value="InterPro"/>
</dbReference>
<accession>A0A919RYM3</accession>
<proteinExistence type="predicted"/>
<dbReference type="RefSeq" id="WP_212903396.1">
    <property type="nucleotide sequence ID" value="NZ_BOPZ01000008.1"/>
</dbReference>
<comment type="caution">
    <text evidence="1">The sequence shown here is derived from an EMBL/GenBank/DDBJ whole genome shotgun (WGS) entry which is preliminary data.</text>
</comment>
<evidence type="ECO:0000313" key="2">
    <source>
        <dbReference type="Proteomes" id="UP000679179"/>
    </source>
</evidence>
<dbReference type="PANTHER" id="PTHR46638:SF1">
    <property type="entry name" value="CORRINOID ADENOSYLTRANSFERASE"/>
    <property type="match status" value="1"/>
</dbReference>
<dbReference type="CDD" id="cd00561">
    <property type="entry name" value="CobA_ACA"/>
    <property type="match status" value="1"/>
</dbReference>
<dbReference type="InterPro" id="IPR027417">
    <property type="entry name" value="P-loop_NTPase"/>
</dbReference>
<organism evidence="1 2">
    <name type="scientific">Clostridium polyendosporum</name>
    <dbReference type="NCBI Taxonomy" id="69208"/>
    <lineage>
        <taxon>Bacteria</taxon>
        <taxon>Bacillati</taxon>
        <taxon>Bacillota</taxon>
        <taxon>Clostridia</taxon>
        <taxon>Eubacteriales</taxon>
        <taxon>Clostridiaceae</taxon>
        <taxon>Clostridium</taxon>
    </lineage>
</organism>
<dbReference type="AlphaFoldDB" id="A0A919RYM3"/>
<keyword evidence="2" id="KW-1185">Reference proteome</keyword>
<dbReference type="Gene3D" id="3.40.50.300">
    <property type="entry name" value="P-loop containing nucleotide triphosphate hydrolases"/>
    <property type="match status" value="1"/>
</dbReference>